<keyword evidence="2" id="KW-1185">Reference proteome</keyword>
<evidence type="ECO:0000313" key="2">
    <source>
        <dbReference type="Proteomes" id="UP000245910"/>
    </source>
</evidence>
<evidence type="ECO:0000313" key="1">
    <source>
        <dbReference type="EMBL" id="CEI64294.1"/>
    </source>
</evidence>
<sequence length="238" mass="26111">MDAVSDPLAPLPTLDSASVMLRLASENAPGAWFSVPISISIHSPLTILASALAPTPTVAPTITTAAATIVVCQPNRLLKDKKVTLQHLSPVLYIANFLELVRRSVGLTRKLDVLTAQPVRRTLYILSLLVQYSGIGVQRRCAPLKLRVHHVLQRCDDGTTSFGDMALRLGRGERGLEVRRWRRRLLRCRWNLRVGGDNEEDDDDEEPVAAAEEAGCCEEAAAADMMNIRPSRWSVGLA</sequence>
<accession>A0A2L2T174</accession>
<dbReference type="AlphaFoldDB" id="A0A2L2T174"/>
<proteinExistence type="predicted"/>
<dbReference type="Proteomes" id="UP000245910">
    <property type="component" value="Chromosome I"/>
</dbReference>
<protein>
    <submittedName>
        <fullName evidence="1">Uncharacterized protein</fullName>
    </submittedName>
</protein>
<name>A0A2L2T174_9HYPO</name>
<reference evidence="2" key="1">
    <citation type="submission" date="2014-10" db="EMBL/GenBank/DDBJ databases">
        <authorList>
            <person name="King R."/>
        </authorList>
    </citation>
    <scope>NUCLEOTIDE SEQUENCE [LARGE SCALE GENOMIC DNA]</scope>
    <source>
        <strain evidence="2">A3/5</strain>
    </source>
</reference>
<dbReference type="EMBL" id="LN649229">
    <property type="protein sequence ID" value="CEI64294.1"/>
    <property type="molecule type" value="Genomic_DNA"/>
</dbReference>
<organism evidence="1 2">
    <name type="scientific">Fusarium venenatum</name>
    <dbReference type="NCBI Taxonomy" id="56646"/>
    <lineage>
        <taxon>Eukaryota</taxon>
        <taxon>Fungi</taxon>
        <taxon>Dikarya</taxon>
        <taxon>Ascomycota</taxon>
        <taxon>Pezizomycotina</taxon>
        <taxon>Sordariomycetes</taxon>
        <taxon>Hypocreomycetidae</taxon>
        <taxon>Hypocreales</taxon>
        <taxon>Nectriaceae</taxon>
        <taxon>Fusarium</taxon>
    </lineage>
</organism>